<evidence type="ECO:0000313" key="12">
    <source>
        <dbReference type="Proteomes" id="UP000003639"/>
    </source>
</evidence>
<dbReference type="OrthoDB" id="9786910at2"/>
<dbReference type="GO" id="GO:0140359">
    <property type="term" value="F:ABC-type transporter activity"/>
    <property type="evidence" value="ECO:0007669"/>
    <property type="project" value="InterPro"/>
</dbReference>
<evidence type="ECO:0000256" key="3">
    <source>
        <dbReference type="ARBA" id="ARBA00022448"/>
    </source>
</evidence>
<comment type="caution">
    <text evidence="11">The sequence shown here is derived from an EMBL/GenBank/DDBJ whole genome shotgun (WGS) entry which is preliminary data.</text>
</comment>
<evidence type="ECO:0000256" key="8">
    <source>
        <dbReference type="ARBA" id="ARBA00023136"/>
    </source>
</evidence>
<evidence type="ECO:0000313" key="11">
    <source>
        <dbReference type="EMBL" id="EDN00838.1"/>
    </source>
</evidence>
<evidence type="ECO:0000256" key="2">
    <source>
        <dbReference type="ARBA" id="ARBA00007783"/>
    </source>
</evidence>
<feature type="transmembrane region" description="Helical" evidence="9">
    <location>
        <begin position="198"/>
        <end position="219"/>
    </location>
</feature>
<feature type="transmembrane region" description="Helical" evidence="9">
    <location>
        <begin position="87"/>
        <end position="105"/>
    </location>
</feature>
<keyword evidence="4 9" id="KW-1003">Cell membrane</keyword>
<feature type="transmembrane region" description="Helical" evidence="9">
    <location>
        <begin position="126"/>
        <end position="154"/>
    </location>
</feature>
<proteinExistence type="inferred from homology"/>
<keyword evidence="8 9" id="KW-0472">Membrane</keyword>
<dbReference type="GO" id="GO:0015920">
    <property type="term" value="P:lipopolysaccharide transport"/>
    <property type="evidence" value="ECO:0007669"/>
    <property type="project" value="TreeGrafter"/>
</dbReference>
<keyword evidence="6 9" id="KW-0812">Transmembrane</keyword>
<dbReference type="AlphaFoldDB" id="A6NTS5"/>
<evidence type="ECO:0000256" key="1">
    <source>
        <dbReference type="ARBA" id="ARBA00004429"/>
    </source>
</evidence>
<dbReference type="InterPro" id="IPR013525">
    <property type="entry name" value="ABC2_TM"/>
</dbReference>
<evidence type="ECO:0000256" key="4">
    <source>
        <dbReference type="ARBA" id="ARBA00022475"/>
    </source>
</evidence>
<feature type="transmembrane region" description="Helical" evidence="9">
    <location>
        <begin position="257"/>
        <end position="276"/>
    </location>
</feature>
<comment type="similarity">
    <text evidence="2 9">Belongs to the ABC-2 integral membrane protein family.</text>
</comment>
<dbReference type="RefSeq" id="WP_006572152.1">
    <property type="nucleotide sequence ID" value="NZ_AAXG02000010.1"/>
</dbReference>
<dbReference type="InterPro" id="IPR047817">
    <property type="entry name" value="ABC2_TM_bact-type"/>
</dbReference>
<feature type="transmembrane region" description="Helical" evidence="9">
    <location>
        <begin position="166"/>
        <end position="191"/>
    </location>
</feature>
<dbReference type="PROSITE" id="PS51012">
    <property type="entry name" value="ABC_TM2"/>
    <property type="match status" value="1"/>
</dbReference>
<feature type="transmembrane region" description="Helical" evidence="9">
    <location>
        <begin position="56"/>
        <end position="81"/>
    </location>
</feature>
<evidence type="ECO:0000256" key="7">
    <source>
        <dbReference type="ARBA" id="ARBA00022989"/>
    </source>
</evidence>
<gene>
    <name evidence="11" type="ORF">BACCAP_01604</name>
</gene>
<dbReference type="EMBL" id="AAXG02000010">
    <property type="protein sequence ID" value="EDN00838.1"/>
    <property type="molecule type" value="Genomic_DNA"/>
</dbReference>
<keyword evidence="3 9" id="KW-0813">Transport</keyword>
<keyword evidence="5" id="KW-0997">Cell inner membrane</keyword>
<dbReference type="Proteomes" id="UP000003639">
    <property type="component" value="Unassembled WGS sequence"/>
</dbReference>
<protein>
    <recommendedName>
        <fullName evidence="9">Transport permease protein</fullName>
    </recommendedName>
</protein>
<evidence type="ECO:0000256" key="9">
    <source>
        <dbReference type="RuleBase" id="RU361157"/>
    </source>
</evidence>
<dbReference type="PANTHER" id="PTHR30413">
    <property type="entry name" value="INNER MEMBRANE TRANSPORT PERMEASE"/>
    <property type="match status" value="1"/>
</dbReference>
<organism evidence="11 12">
    <name type="scientific">Pseudoflavonifractor capillosus ATCC 29799</name>
    <dbReference type="NCBI Taxonomy" id="411467"/>
    <lineage>
        <taxon>Bacteria</taxon>
        <taxon>Bacillati</taxon>
        <taxon>Bacillota</taxon>
        <taxon>Clostridia</taxon>
        <taxon>Eubacteriales</taxon>
        <taxon>Oscillospiraceae</taxon>
        <taxon>Pseudoflavonifractor</taxon>
    </lineage>
</organism>
<dbReference type="STRING" id="411467.BACCAP_01604"/>
<dbReference type="eggNOG" id="COG1682">
    <property type="taxonomic scope" value="Bacteria"/>
</dbReference>
<reference evidence="11 12" key="1">
    <citation type="submission" date="2007-04" db="EMBL/GenBank/DDBJ databases">
        <authorList>
            <person name="Fulton L."/>
            <person name="Clifton S."/>
            <person name="Fulton B."/>
            <person name="Xu J."/>
            <person name="Minx P."/>
            <person name="Pepin K.H."/>
            <person name="Johnson M."/>
            <person name="Thiruvilangam P."/>
            <person name="Bhonagiri V."/>
            <person name="Nash W.E."/>
            <person name="Mardis E.R."/>
            <person name="Wilson R.K."/>
        </authorList>
    </citation>
    <scope>NUCLEOTIDE SEQUENCE [LARGE SCALE GENOMIC DNA]</scope>
    <source>
        <strain evidence="11 12">ATCC 29799</strain>
    </source>
</reference>
<keyword evidence="7 9" id="KW-1133">Transmembrane helix</keyword>
<evidence type="ECO:0000256" key="6">
    <source>
        <dbReference type="ARBA" id="ARBA00022692"/>
    </source>
</evidence>
<reference evidence="11 12" key="2">
    <citation type="submission" date="2007-06" db="EMBL/GenBank/DDBJ databases">
        <title>Draft genome sequence of Pseudoflavonifractor capillosus ATCC 29799.</title>
        <authorList>
            <person name="Sudarsanam P."/>
            <person name="Ley R."/>
            <person name="Guruge J."/>
            <person name="Turnbaugh P.J."/>
            <person name="Mahowald M."/>
            <person name="Liep D."/>
            <person name="Gordon J."/>
        </authorList>
    </citation>
    <scope>NUCLEOTIDE SEQUENCE [LARGE SCALE GENOMIC DNA]</scope>
    <source>
        <strain evidence="11 12">ATCC 29799</strain>
    </source>
</reference>
<evidence type="ECO:0000256" key="5">
    <source>
        <dbReference type="ARBA" id="ARBA00022519"/>
    </source>
</evidence>
<dbReference type="GO" id="GO:0005886">
    <property type="term" value="C:plasma membrane"/>
    <property type="evidence" value="ECO:0007669"/>
    <property type="project" value="UniProtKB-SubCell"/>
</dbReference>
<dbReference type="Pfam" id="PF01061">
    <property type="entry name" value="ABC2_membrane"/>
    <property type="match status" value="1"/>
</dbReference>
<accession>A6NTS5</accession>
<feature type="domain" description="ABC transmembrane type-2" evidence="10">
    <location>
        <begin position="53"/>
        <end position="279"/>
    </location>
</feature>
<evidence type="ECO:0000259" key="10">
    <source>
        <dbReference type="PROSITE" id="PS51012"/>
    </source>
</evidence>
<name>A6NTS5_9FIRM</name>
<dbReference type="PANTHER" id="PTHR30413:SF8">
    <property type="entry name" value="TRANSPORT PERMEASE PROTEIN"/>
    <property type="match status" value="1"/>
</dbReference>
<keyword evidence="12" id="KW-1185">Reference proteome</keyword>
<comment type="subcellular location">
    <subcellularLocation>
        <location evidence="1">Cell inner membrane</location>
        <topology evidence="1">Multi-pass membrane protein</topology>
    </subcellularLocation>
    <subcellularLocation>
        <location evidence="9">Cell membrane</location>
        <topology evidence="9">Multi-pass membrane protein</topology>
    </subcellularLocation>
</comment>
<sequence length="287" mass="32256">MLEKTTQESEYITVIRPKNGLFDLNLKEVWRYRDLIWIYTKRTFALTYKQTVLGPIWIFLNPFITSLIYVLVFGGIAGIPTDGIPQMLFYLGGNAVWTFFSSSLTKTATTFTANANVFGKVYFPRLTLPISTVLSSAINFVVQMILFMAFWIYYLAVGQIHPNFAAILALPLVLLQVGALALGCGIIISSLTTKYRDLAILVTFGVQLWMYITPVVYPISTLGDGLLRTILLLNPVTCGVEAFRYMFLGQGLVDPVWWLWSIGITLVVLLVGIVLFSRVEKTFMDTV</sequence>